<name>A0ABQ3ABP0_9ACTN</name>
<organism evidence="1 2">
    <name type="scientific">Streptomyces xanthochromogenes</name>
    <dbReference type="NCBI Taxonomy" id="67384"/>
    <lineage>
        <taxon>Bacteria</taxon>
        <taxon>Bacillati</taxon>
        <taxon>Actinomycetota</taxon>
        <taxon>Actinomycetes</taxon>
        <taxon>Kitasatosporales</taxon>
        <taxon>Streptomycetaceae</taxon>
        <taxon>Streptomyces</taxon>
    </lineage>
</organism>
<comment type="caution">
    <text evidence="1">The sequence shown here is derived from an EMBL/GenBank/DDBJ whole genome shotgun (WGS) entry which is preliminary data.</text>
</comment>
<protein>
    <submittedName>
        <fullName evidence="1">Uncharacterized protein</fullName>
    </submittedName>
</protein>
<accession>A0ABQ3ABP0</accession>
<keyword evidence="2" id="KW-1185">Reference proteome</keyword>
<dbReference type="EMBL" id="BMUU01000006">
    <property type="protein sequence ID" value="GGY43582.1"/>
    <property type="molecule type" value="Genomic_DNA"/>
</dbReference>
<sequence length="62" mass="6644">MTTATGLTPIRLSWGDSFTVARPCRISTGFRSGVVDIGLTVPRGRELAKTVPPGVIFLSRRA</sequence>
<gene>
    <name evidence="1" type="ORF">GCM10010326_42430</name>
</gene>
<proteinExistence type="predicted"/>
<evidence type="ECO:0000313" key="1">
    <source>
        <dbReference type="EMBL" id="GGY43582.1"/>
    </source>
</evidence>
<evidence type="ECO:0000313" key="2">
    <source>
        <dbReference type="Proteomes" id="UP000600946"/>
    </source>
</evidence>
<dbReference type="Proteomes" id="UP000600946">
    <property type="component" value="Unassembled WGS sequence"/>
</dbReference>
<reference evidence="2" key="1">
    <citation type="journal article" date="2019" name="Int. J. Syst. Evol. Microbiol.">
        <title>The Global Catalogue of Microorganisms (GCM) 10K type strain sequencing project: providing services to taxonomists for standard genome sequencing and annotation.</title>
        <authorList>
            <consortium name="The Broad Institute Genomics Platform"/>
            <consortium name="The Broad Institute Genome Sequencing Center for Infectious Disease"/>
            <person name="Wu L."/>
            <person name="Ma J."/>
        </authorList>
    </citation>
    <scope>NUCLEOTIDE SEQUENCE [LARGE SCALE GENOMIC DNA]</scope>
    <source>
        <strain evidence="2">JCM 4594</strain>
    </source>
</reference>